<dbReference type="EMBL" id="JACHLY010000003">
    <property type="protein sequence ID" value="MBB6001348.1"/>
    <property type="molecule type" value="Genomic_DNA"/>
</dbReference>
<proteinExistence type="predicted"/>
<dbReference type="SMART" id="SM00866">
    <property type="entry name" value="UTRA"/>
    <property type="match status" value="1"/>
</dbReference>
<evidence type="ECO:0000256" key="1">
    <source>
        <dbReference type="SAM" id="MobiDB-lite"/>
    </source>
</evidence>
<keyword evidence="4" id="KW-1185">Reference proteome</keyword>
<dbReference type="GO" id="GO:0045892">
    <property type="term" value="P:negative regulation of DNA-templated transcription"/>
    <property type="evidence" value="ECO:0007669"/>
    <property type="project" value="TreeGrafter"/>
</dbReference>
<dbReference type="Pfam" id="PF07702">
    <property type="entry name" value="UTRA"/>
    <property type="match status" value="1"/>
</dbReference>
<dbReference type="Gene3D" id="1.10.10.10">
    <property type="entry name" value="Winged helix-like DNA-binding domain superfamily/Winged helix DNA-binding domain"/>
    <property type="match status" value="1"/>
</dbReference>
<dbReference type="InterPro" id="IPR036388">
    <property type="entry name" value="WH-like_DNA-bd_sf"/>
</dbReference>
<dbReference type="PANTHER" id="PTHR44846">
    <property type="entry name" value="MANNOSYL-D-GLYCERATE TRANSPORT/METABOLISM SYSTEM REPRESSOR MNGR-RELATED"/>
    <property type="match status" value="1"/>
</dbReference>
<evidence type="ECO:0000259" key="2">
    <source>
        <dbReference type="SMART" id="SM00866"/>
    </source>
</evidence>
<dbReference type="AlphaFoldDB" id="A0A841EKN5"/>
<protein>
    <submittedName>
        <fullName evidence="3">GntR family transcriptional regulator</fullName>
    </submittedName>
</protein>
<evidence type="ECO:0000313" key="4">
    <source>
        <dbReference type="Proteomes" id="UP000578077"/>
    </source>
</evidence>
<organism evidence="3 4">
    <name type="scientific">Streptomonospora salina</name>
    <dbReference type="NCBI Taxonomy" id="104205"/>
    <lineage>
        <taxon>Bacteria</taxon>
        <taxon>Bacillati</taxon>
        <taxon>Actinomycetota</taxon>
        <taxon>Actinomycetes</taxon>
        <taxon>Streptosporangiales</taxon>
        <taxon>Nocardiopsidaceae</taxon>
        <taxon>Streptomonospora</taxon>
    </lineage>
</organism>
<dbReference type="GO" id="GO:0003677">
    <property type="term" value="F:DNA binding"/>
    <property type="evidence" value="ECO:0007669"/>
    <property type="project" value="InterPro"/>
</dbReference>
<dbReference type="SUPFAM" id="SSF64288">
    <property type="entry name" value="Chorismate lyase-like"/>
    <property type="match status" value="1"/>
</dbReference>
<feature type="region of interest" description="Disordered" evidence="1">
    <location>
        <begin position="47"/>
        <end position="66"/>
    </location>
</feature>
<feature type="domain" description="UbiC transcription regulator-associated" evidence="2">
    <location>
        <begin position="65"/>
        <end position="204"/>
    </location>
</feature>
<dbReference type="InterPro" id="IPR011663">
    <property type="entry name" value="UTRA"/>
</dbReference>
<reference evidence="3 4" key="1">
    <citation type="submission" date="2020-08" db="EMBL/GenBank/DDBJ databases">
        <title>Sequencing the genomes of 1000 actinobacteria strains.</title>
        <authorList>
            <person name="Klenk H.-P."/>
        </authorList>
    </citation>
    <scope>NUCLEOTIDE SEQUENCE [LARGE SCALE GENOMIC DNA]</scope>
    <source>
        <strain evidence="3 4">DSM 44593</strain>
    </source>
</reference>
<dbReference type="PANTHER" id="PTHR44846:SF17">
    <property type="entry name" value="GNTR-FAMILY TRANSCRIPTIONAL REGULATOR"/>
    <property type="match status" value="1"/>
</dbReference>
<name>A0A841EKN5_9ACTN</name>
<sequence>MSRQTVRAALTKLQQEGLITRGRGSRGRQVRDRRPLWWKLSEFERGSRRDDGEKGHDDWAAGVTDQGREPRQVVSVSIEAAVPEISAALELSDGSLVVRRQRVRYVDGLPFQLSTSWFPEDIARDTPLMEKRDVAVAGGILRSIGHPQIWGRDVITVRMPTPAEANQLDLPMGTPVGQHSRTGYGEDGAPVRHMITVFPGDRHCLVYELELS</sequence>
<dbReference type="InterPro" id="IPR050679">
    <property type="entry name" value="Bact_HTH_transcr_reg"/>
</dbReference>
<feature type="compositionally biased region" description="Basic and acidic residues" evidence="1">
    <location>
        <begin position="47"/>
        <end position="59"/>
    </location>
</feature>
<accession>A0A841EKN5</accession>
<dbReference type="InterPro" id="IPR028978">
    <property type="entry name" value="Chorismate_lyase_/UTRA_dom_sf"/>
</dbReference>
<evidence type="ECO:0000313" key="3">
    <source>
        <dbReference type="EMBL" id="MBB6001348.1"/>
    </source>
</evidence>
<dbReference type="Gene3D" id="3.40.1410.10">
    <property type="entry name" value="Chorismate lyase-like"/>
    <property type="match status" value="1"/>
</dbReference>
<comment type="caution">
    <text evidence="3">The sequence shown here is derived from an EMBL/GenBank/DDBJ whole genome shotgun (WGS) entry which is preliminary data.</text>
</comment>
<gene>
    <name evidence="3" type="ORF">HNR25_005179</name>
</gene>
<dbReference type="Proteomes" id="UP000578077">
    <property type="component" value="Unassembled WGS sequence"/>
</dbReference>